<evidence type="ECO:0000313" key="2">
    <source>
        <dbReference type="Proteomes" id="UP000199207"/>
    </source>
</evidence>
<name>A0A1I1RKK3_9ACTN</name>
<accession>A0A1I1RKK3</accession>
<dbReference type="AlphaFoldDB" id="A0A1I1RKK3"/>
<gene>
    <name evidence="1" type="ORF">SAMN05421773_113154</name>
</gene>
<evidence type="ECO:0000313" key="1">
    <source>
        <dbReference type="EMBL" id="SFD34875.1"/>
    </source>
</evidence>
<dbReference type="Proteomes" id="UP000199207">
    <property type="component" value="Unassembled WGS sequence"/>
</dbReference>
<protein>
    <submittedName>
        <fullName evidence="1">Uncharacterized protein</fullName>
    </submittedName>
</protein>
<proteinExistence type="predicted"/>
<dbReference type="STRING" id="910347.SAMN05421773_113154"/>
<organism evidence="1 2">
    <name type="scientific">Streptomyces aidingensis</name>
    <dbReference type="NCBI Taxonomy" id="910347"/>
    <lineage>
        <taxon>Bacteria</taxon>
        <taxon>Bacillati</taxon>
        <taxon>Actinomycetota</taxon>
        <taxon>Actinomycetes</taxon>
        <taxon>Kitasatosporales</taxon>
        <taxon>Streptomycetaceae</taxon>
        <taxon>Streptomyces</taxon>
    </lineage>
</organism>
<keyword evidence="2" id="KW-1185">Reference proteome</keyword>
<dbReference type="EMBL" id="FOLM01000013">
    <property type="protein sequence ID" value="SFD34875.1"/>
    <property type="molecule type" value="Genomic_DNA"/>
</dbReference>
<dbReference type="RefSeq" id="WP_093840596.1">
    <property type="nucleotide sequence ID" value="NZ_FOLM01000013.1"/>
</dbReference>
<sequence length="146" mass="16012">MNVPACTTDGHAEAARRARDLLLDMFGVVGVAAPVRLVGDAGRLRVDIAPLAVEDAAAVGNLMLTGAMAHRITLEPGAAVWSVRHGQVCTVTRVDRRRVTLRSALTGEELFTVPNDLRAAHMSEILWAQQRAQQRDQQRERRLRAE</sequence>
<reference evidence="1 2" key="1">
    <citation type="submission" date="2016-10" db="EMBL/GenBank/DDBJ databases">
        <authorList>
            <person name="de Groot N.N."/>
        </authorList>
    </citation>
    <scope>NUCLEOTIDE SEQUENCE [LARGE SCALE GENOMIC DNA]</scope>
    <source>
        <strain evidence="1 2">CGMCC 4.5739</strain>
    </source>
</reference>